<reference evidence="3 4" key="1">
    <citation type="submission" date="2021-01" db="EMBL/GenBank/DDBJ databases">
        <title>Whole genome shotgun sequence of Planobispora siamensis NBRC 107568.</title>
        <authorList>
            <person name="Komaki H."/>
            <person name="Tamura T."/>
        </authorList>
    </citation>
    <scope>NUCLEOTIDE SEQUENCE [LARGE SCALE GENOMIC DNA]</scope>
    <source>
        <strain evidence="3 4">NBRC 107568</strain>
    </source>
</reference>
<protein>
    <submittedName>
        <fullName evidence="3">Uncharacterized protein</fullName>
    </submittedName>
</protein>
<gene>
    <name evidence="3" type="ORF">Psi01_59060</name>
</gene>
<dbReference type="EMBL" id="BOOJ01000052">
    <property type="protein sequence ID" value="GIH95276.1"/>
    <property type="molecule type" value="Genomic_DNA"/>
</dbReference>
<organism evidence="3 4">
    <name type="scientific">Planobispora siamensis</name>
    <dbReference type="NCBI Taxonomy" id="936338"/>
    <lineage>
        <taxon>Bacteria</taxon>
        <taxon>Bacillati</taxon>
        <taxon>Actinomycetota</taxon>
        <taxon>Actinomycetes</taxon>
        <taxon>Streptosporangiales</taxon>
        <taxon>Streptosporangiaceae</taxon>
        <taxon>Planobispora</taxon>
    </lineage>
</organism>
<accession>A0A8J3SIS3</accession>
<keyword evidence="2" id="KW-0804">Transcription</keyword>
<evidence type="ECO:0000256" key="1">
    <source>
        <dbReference type="ARBA" id="ARBA00023015"/>
    </source>
</evidence>
<keyword evidence="1" id="KW-0805">Transcription regulation</keyword>
<evidence type="ECO:0000313" key="4">
    <source>
        <dbReference type="Proteomes" id="UP000619788"/>
    </source>
</evidence>
<evidence type="ECO:0000313" key="3">
    <source>
        <dbReference type="EMBL" id="GIH95276.1"/>
    </source>
</evidence>
<dbReference type="Proteomes" id="UP000619788">
    <property type="component" value="Unassembled WGS sequence"/>
</dbReference>
<dbReference type="InterPro" id="IPR053721">
    <property type="entry name" value="Fimbrial_Adhesin_Reg"/>
</dbReference>
<dbReference type="AlphaFoldDB" id="A0A8J3SIS3"/>
<name>A0A8J3SIS3_9ACTN</name>
<evidence type="ECO:0000256" key="2">
    <source>
        <dbReference type="ARBA" id="ARBA00023163"/>
    </source>
</evidence>
<proteinExistence type="predicted"/>
<keyword evidence="4" id="KW-1185">Reference proteome</keyword>
<dbReference type="Gene3D" id="1.10.10.2690">
    <property type="match status" value="1"/>
</dbReference>
<sequence>MPHVIGDEERARRANDKIKTNLAENRALARERDIEMARMHLLDNLSAAEVARRLGLSDSAVRLAVRLYGDQVRAEAAVLPVAG</sequence>
<comment type="caution">
    <text evidence="3">The sequence shown here is derived from an EMBL/GenBank/DDBJ whole genome shotgun (WGS) entry which is preliminary data.</text>
</comment>